<keyword evidence="2" id="KW-1185">Reference proteome</keyword>
<gene>
    <name evidence="1" type="ORF">MNEG_2121</name>
</gene>
<name>A0A0D2LH65_9CHLO</name>
<accession>A0A0D2LH65</accession>
<dbReference type="KEGG" id="mng:MNEG_2121"/>
<sequence length="234" mass="24705">MIAAKLDFRIPKGSCAALTSVAPRVRRHVAARYQPGDARSGDRPQLRVTEADLLDGIRAEVLGAAASTSQCALDEGAARDAARQQLDVLTALPPGTADALPPDTLRALLASQGRLAYECELRRRAAVATAAGAAAERAAARRRGSRAMHAARLGVSACDELLAGCHEQLEQRVVEPLARGAPAAERGEDDEALEYAECIQGLLEVRRALLEHAGGVQQLLTEDESEQADEETGG</sequence>
<proteinExistence type="predicted"/>
<evidence type="ECO:0000313" key="2">
    <source>
        <dbReference type="Proteomes" id="UP000054498"/>
    </source>
</evidence>
<dbReference type="GeneID" id="25734999"/>
<dbReference type="AlphaFoldDB" id="A0A0D2LH65"/>
<reference evidence="1 2" key="1">
    <citation type="journal article" date="2013" name="BMC Genomics">
        <title>Reconstruction of the lipid metabolism for the microalga Monoraphidium neglectum from its genome sequence reveals characteristics suitable for biofuel production.</title>
        <authorList>
            <person name="Bogen C."/>
            <person name="Al-Dilaimi A."/>
            <person name="Albersmeier A."/>
            <person name="Wichmann J."/>
            <person name="Grundmann M."/>
            <person name="Rupp O."/>
            <person name="Lauersen K.J."/>
            <person name="Blifernez-Klassen O."/>
            <person name="Kalinowski J."/>
            <person name="Goesmann A."/>
            <person name="Mussgnug J.H."/>
            <person name="Kruse O."/>
        </authorList>
    </citation>
    <scope>NUCLEOTIDE SEQUENCE [LARGE SCALE GENOMIC DNA]</scope>
    <source>
        <strain evidence="1 2">SAG 48.87</strain>
    </source>
</reference>
<protein>
    <submittedName>
        <fullName evidence="1">Uncharacterized protein</fullName>
    </submittedName>
</protein>
<dbReference type="Proteomes" id="UP000054498">
    <property type="component" value="Unassembled WGS sequence"/>
</dbReference>
<dbReference type="EMBL" id="KK100449">
    <property type="protein sequence ID" value="KIZ05844.1"/>
    <property type="molecule type" value="Genomic_DNA"/>
</dbReference>
<evidence type="ECO:0000313" key="1">
    <source>
        <dbReference type="EMBL" id="KIZ05844.1"/>
    </source>
</evidence>
<dbReference type="RefSeq" id="XP_013904863.1">
    <property type="nucleotide sequence ID" value="XM_014049409.1"/>
</dbReference>
<organism evidence="1 2">
    <name type="scientific">Monoraphidium neglectum</name>
    <dbReference type="NCBI Taxonomy" id="145388"/>
    <lineage>
        <taxon>Eukaryota</taxon>
        <taxon>Viridiplantae</taxon>
        <taxon>Chlorophyta</taxon>
        <taxon>core chlorophytes</taxon>
        <taxon>Chlorophyceae</taxon>
        <taxon>CS clade</taxon>
        <taxon>Sphaeropleales</taxon>
        <taxon>Selenastraceae</taxon>
        <taxon>Monoraphidium</taxon>
    </lineage>
</organism>